<evidence type="ECO:0000256" key="1">
    <source>
        <dbReference type="ARBA" id="ARBA00000085"/>
    </source>
</evidence>
<dbReference type="KEGG" id="gsb:GSUB_07360"/>
<dbReference type="PRINTS" id="PR00344">
    <property type="entry name" value="BCTRLSENSOR"/>
</dbReference>
<keyword evidence="10" id="KW-0812">Transmembrane</keyword>
<feature type="compositionally biased region" description="Basic residues" evidence="9">
    <location>
        <begin position="303"/>
        <end position="318"/>
    </location>
</feature>
<dbReference type="Pfam" id="PF02518">
    <property type="entry name" value="HATPase_c"/>
    <property type="match status" value="1"/>
</dbReference>
<name>A0A0B5FQM7_9BACT</name>
<dbReference type="InterPro" id="IPR003661">
    <property type="entry name" value="HisK_dim/P_dom"/>
</dbReference>
<dbReference type="InterPro" id="IPR004358">
    <property type="entry name" value="Sig_transdc_His_kin-like_C"/>
</dbReference>
<evidence type="ECO:0000313" key="12">
    <source>
        <dbReference type="EMBL" id="AJF06400.1"/>
    </source>
</evidence>
<dbReference type="PROSITE" id="PS50109">
    <property type="entry name" value="HIS_KIN"/>
    <property type="match status" value="1"/>
</dbReference>
<dbReference type="STRING" id="483547.GSUB_07360"/>
<dbReference type="OrthoDB" id="5499652at2"/>
<dbReference type="GO" id="GO:0000155">
    <property type="term" value="F:phosphorelay sensor kinase activity"/>
    <property type="evidence" value="ECO:0007669"/>
    <property type="project" value="InterPro"/>
</dbReference>
<feature type="domain" description="Histidine kinase" evidence="11">
    <location>
        <begin position="86"/>
        <end position="304"/>
    </location>
</feature>
<dbReference type="HOGENOM" id="CLU_841354_0_0_7"/>
<organism evidence="12 13">
    <name type="scientific">Geoalkalibacter subterraneus</name>
    <dbReference type="NCBI Taxonomy" id="483547"/>
    <lineage>
        <taxon>Bacteria</taxon>
        <taxon>Pseudomonadati</taxon>
        <taxon>Thermodesulfobacteriota</taxon>
        <taxon>Desulfuromonadia</taxon>
        <taxon>Desulfuromonadales</taxon>
        <taxon>Geoalkalibacteraceae</taxon>
        <taxon>Geoalkalibacter</taxon>
    </lineage>
</organism>
<evidence type="ECO:0000259" key="11">
    <source>
        <dbReference type="PROSITE" id="PS50109"/>
    </source>
</evidence>
<dbReference type="SMART" id="SM00387">
    <property type="entry name" value="HATPase_c"/>
    <property type="match status" value="1"/>
</dbReference>
<keyword evidence="3" id="KW-0597">Phosphoprotein</keyword>
<evidence type="ECO:0000256" key="2">
    <source>
        <dbReference type="ARBA" id="ARBA00012438"/>
    </source>
</evidence>
<dbReference type="EMBL" id="CP010311">
    <property type="protein sequence ID" value="AJF06400.1"/>
    <property type="molecule type" value="Genomic_DNA"/>
</dbReference>
<dbReference type="CDD" id="cd00075">
    <property type="entry name" value="HATPase"/>
    <property type="match status" value="1"/>
</dbReference>
<evidence type="ECO:0000313" key="13">
    <source>
        <dbReference type="Proteomes" id="UP000035036"/>
    </source>
</evidence>
<dbReference type="PANTHER" id="PTHR42878">
    <property type="entry name" value="TWO-COMPONENT HISTIDINE KINASE"/>
    <property type="match status" value="1"/>
</dbReference>
<keyword evidence="6" id="KW-0418">Kinase</keyword>
<dbReference type="GO" id="GO:0005524">
    <property type="term" value="F:ATP binding"/>
    <property type="evidence" value="ECO:0007669"/>
    <property type="project" value="UniProtKB-KW"/>
</dbReference>
<keyword evidence="4" id="KW-0808">Transferase</keyword>
<evidence type="ECO:0000256" key="7">
    <source>
        <dbReference type="ARBA" id="ARBA00022840"/>
    </source>
</evidence>
<sequence length="330" mass="37310">MEKLWRKILWIEGGAFAVIIGFIWLNEYLDLPHVLFKAPLTPFNFTEALFETALIVVLGGSATIYTMVLAGRLQKSDREKNRLLEVIAHDLRSPFTTLLGNTELLQNPPEDLSEEDRATLISDVHQSAANTFQMLENLLNWARLRRQHAAPEPELIEARELIDEIVNDLADQWRDKEVTITNNLENDTRIFADPTELRSILRNLISNAIKFSRPQGKVELTGRKRGGKTRIEVIDHGVGLTRKEQKLLMSKYFAFSKRGTRGEKGSGIGLMLVRELTRRNGGTLKLRSAPDKGSVFTLQLPRTVRRPPKVEKKKKRNTSAKSAANPPGEA</sequence>
<keyword evidence="10" id="KW-1133">Transmembrane helix</keyword>
<evidence type="ECO:0000256" key="8">
    <source>
        <dbReference type="ARBA" id="ARBA00023012"/>
    </source>
</evidence>
<proteinExistence type="predicted"/>
<feature type="transmembrane region" description="Helical" evidence="10">
    <location>
        <begin position="49"/>
        <end position="70"/>
    </location>
</feature>
<gene>
    <name evidence="12" type="ORF">GSUB_07360</name>
</gene>
<dbReference type="SMART" id="SM00388">
    <property type="entry name" value="HisKA"/>
    <property type="match status" value="1"/>
</dbReference>
<feature type="region of interest" description="Disordered" evidence="9">
    <location>
        <begin position="295"/>
        <end position="330"/>
    </location>
</feature>
<evidence type="ECO:0000256" key="6">
    <source>
        <dbReference type="ARBA" id="ARBA00022777"/>
    </source>
</evidence>
<comment type="catalytic activity">
    <reaction evidence="1">
        <text>ATP + protein L-histidine = ADP + protein N-phospho-L-histidine.</text>
        <dbReference type="EC" id="2.7.13.3"/>
    </reaction>
</comment>
<dbReference type="RefSeq" id="WP_040200003.1">
    <property type="nucleotide sequence ID" value="NZ_CP010311.1"/>
</dbReference>
<evidence type="ECO:0000256" key="10">
    <source>
        <dbReference type="SAM" id="Phobius"/>
    </source>
</evidence>
<dbReference type="Gene3D" id="1.10.287.130">
    <property type="match status" value="1"/>
</dbReference>
<protein>
    <recommendedName>
        <fullName evidence="2">histidine kinase</fullName>
        <ecNumber evidence="2">2.7.13.3</ecNumber>
    </recommendedName>
</protein>
<evidence type="ECO:0000256" key="9">
    <source>
        <dbReference type="SAM" id="MobiDB-lite"/>
    </source>
</evidence>
<dbReference type="InterPro" id="IPR036097">
    <property type="entry name" value="HisK_dim/P_sf"/>
</dbReference>
<dbReference type="InterPro" id="IPR005467">
    <property type="entry name" value="His_kinase_dom"/>
</dbReference>
<dbReference type="Pfam" id="PF00512">
    <property type="entry name" value="HisKA"/>
    <property type="match status" value="1"/>
</dbReference>
<evidence type="ECO:0000256" key="5">
    <source>
        <dbReference type="ARBA" id="ARBA00022741"/>
    </source>
</evidence>
<dbReference type="InterPro" id="IPR050351">
    <property type="entry name" value="BphY/WalK/GraS-like"/>
</dbReference>
<reference evidence="12 13" key="1">
    <citation type="journal article" date="2015" name="Genome Announc.">
        <title>Genomes of Geoalkalibacter ferrihydriticus Z-0531T and Geoalkalibacter subterraneus Red1T, Two Haloalkaliphilic Metal-Reducing Deltaproteobacteria.</title>
        <authorList>
            <person name="Badalamenti J.P."/>
            <person name="Krajmalnik-Brown R."/>
            <person name="Torres C.I."/>
            <person name="Bond D.R."/>
        </authorList>
    </citation>
    <scope>NUCLEOTIDE SEQUENCE [LARGE SCALE GENOMIC DNA]</scope>
    <source>
        <strain evidence="12 13">Red1</strain>
    </source>
</reference>
<dbReference type="GO" id="GO:0007234">
    <property type="term" value="P:osmosensory signaling via phosphorelay pathway"/>
    <property type="evidence" value="ECO:0007669"/>
    <property type="project" value="TreeGrafter"/>
</dbReference>
<keyword evidence="13" id="KW-1185">Reference proteome</keyword>
<feature type="transmembrane region" description="Helical" evidence="10">
    <location>
        <begin position="9"/>
        <end position="29"/>
    </location>
</feature>
<dbReference type="GO" id="GO:0000156">
    <property type="term" value="F:phosphorelay response regulator activity"/>
    <property type="evidence" value="ECO:0007669"/>
    <property type="project" value="TreeGrafter"/>
</dbReference>
<accession>A0A0B5FQM7</accession>
<dbReference type="AlphaFoldDB" id="A0A0B5FQM7"/>
<dbReference type="GO" id="GO:0030295">
    <property type="term" value="F:protein kinase activator activity"/>
    <property type="evidence" value="ECO:0007669"/>
    <property type="project" value="TreeGrafter"/>
</dbReference>
<keyword evidence="5" id="KW-0547">Nucleotide-binding</keyword>
<dbReference type="SUPFAM" id="SSF47384">
    <property type="entry name" value="Homodimeric domain of signal transducing histidine kinase"/>
    <property type="match status" value="1"/>
</dbReference>
<dbReference type="SUPFAM" id="SSF55874">
    <property type="entry name" value="ATPase domain of HSP90 chaperone/DNA topoisomerase II/histidine kinase"/>
    <property type="match status" value="1"/>
</dbReference>
<keyword evidence="10" id="KW-0472">Membrane</keyword>
<dbReference type="InterPro" id="IPR036890">
    <property type="entry name" value="HATPase_C_sf"/>
</dbReference>
<keyword evidence="8" id="KW-0902">Two-component regulatory system</keyword>
<dbReference type="InterPro" id="IPR003594">
    <property type="entry name" value="HATPase_dom"/>
</dbReference>
<dbReference type="EC" id="2.7.13.3" evidence="2"/>
<dbReference type="CDD" id="cd00082">
    <property type="entry name" value="HisKA"/>
    <property type="match status" value="1"/>
</dbReference>
<evidence type="ECO:0000256" key="3">
    <source>
        <dbReference type="ARBA" id="ARBA00022553"/>
    </source>
</evidence>
<dbReference type="Gene3D" id="3.30.565.10">
    <property type="entry name" value="Histidine kinase-like ATPase, C-terminal domain"/>
    <property type="match status" value="1"/>
</dbReference>
<dbReference type="Proteomes" id="UP000035036">
    <property type="component" value="Chromosome"/>
</dbReference>
<dbReference type="PANTHER" id="PTHR42878:SF7">
    <property type="entry name" value="SENSOR HISTIDINE KINASE GLRK"/>
    <property type="match status" value="1"/>
</dbReference>
<keyword evidence="7" id="KW-0067">ATP-binding</keyword>
<evidence type="ECO:0000256" key="4">
    <source>
        <dbReference type="ARBA" id="ARBA00022679"/>
    </source>
</evidence>